<sequence>MPSLKSLLSLGLLSLGLLSLLHCHTALGLPTSDITVAYDTTIEFSSSSSSTDSATTTKKREMGITLICPSPRAPEFGSMSGAWHVLEHLKTLDNGPPLPTVAMADGCRRMGCQEGLGVFWCVWDMEWTHYNPPTYKTLVEQAEMIVDQEKCKTTDATNTRPMVAGEALYGDAWSVILKGLDCKAGQGGAGR</sequence>
<reference evidence="2" key="1">
    <citation type="journal article" date="2023" name="Mol. Phylogenet. Evol.">
        <title>Genome-scale phylogeny and comparative genomics of the fungal order Sordariales.</title>
        <authorList>
            <person name="Hensen N."/>
            <person name="Bonometti L."/>
            <person name="Westerberg I."/>
            <person name="Brannstrom I.O."/>
            <person name="Guillou S."/>
            <person name="Cros-Aarteil S."/>
            <person name="Calhoun S."/>
            <person name="Haridas S."/>
            <person name="Kuo A."/>
            <person name="Mondo S."/>
            <person name="Pangilinan J."/>
            <person name="Riley R."/>
            <person name="LaButti K."/>
            <person name="Andreopoulos B."/>
            <person name="Lipzen A."/>
            <person name="Chen C."/>
            <person name="Yan M."/>
            <person name="Daum C."/>
            <person name="Ng V."/>
            <person name="Clum A."/>
            <person name="Steindorff A."/>
            <person name="Ohm R.A."/>
            <person name="Martin F."/>
            <person name="Silar P."/>
            <person name="Natvig D.O."/>
            <person name="Lalanne C."/>
            <person name="Gautier V."/>
            <person name="Ament-Velasquez S.L."/>
            <person name="Kruys A."/>
            <person name="Hutchinson M.I."/>
            <person name="Powell A.J."/>
            <person name="Barry K."/>
            <person name="Miller A.N."/>
            <person name="Grigoriev I.V."/>
            <person name="Debuchy R."/>
            <person name="Gladieux P."/>
            <person name="Hiltunen Thoren M."/>
            <person name="Johannesson H."/>
        </authorList>
    </citation>
    <scope>NUCLEOTIDE SEQUENCE</scope>
    <source>
        <strain evidence="2">CBS 626.80</strain>
    </source>
</reference>
<evidence type="ECO:0000313" key="3">
    <source>
        <dbReference type="Proteomes" id="UP001303222"/>
    </source>
</evidence>
<feature type="chain" id="PRO_5042885679" evidence="1">
    <location>
        <begin position="29"/>
        <end position="191"/>
    </location>
</feature>
<name>A0AAN6NKG9_9PEZI</name>
<keyword evidence="3" id="KW-1185">Reference proteome</keyword>
<dbReference type="AlphaFoldDB" id="A0AAN6NKG9"/>
<organism evidence="2 3">
    <name type="scientific">Pseudoneurospora amorphoporcata</name>
    <dbReference type="NCBI Taxonomy" id="241081"/>
    <lineage>
        <taxon>Eukaryota</taxon>
        <taxon>Fungi</taxon>
        <taxon>Dikarya</taxon>
        <taxon>Ascomycota</taxon>
        <taxon>Pezizomycotina</taxon>
        <taxon>Sordariomycetes</taxon>
        <taxon>Sordariomycetidae</taxon>
        <taxon>Sordariales</taxon>
        <taxon>Sordariaceae</taxon>
        <taxon>Pseudoneurospora</taxon>
    </lineage>
</organism>
<gene>
    <name evidence="2" type="ORF">QBC32DRAFT_409601</name>
</gene>
<accession>A0AAN6NKG9</accession>
<evidence type="ECO:0000313" key="2">
    <source>
        <dbReference type="EMBL" id="KAK3946781.1"/>
    </source>
</evidence>
<evidence type="ECO:0000256" key="1">
    <source>
        <dbReference type="SAM" id="SignalP"/>
    </source>
</evidence>
<reference evidence="2" key="2">
    <citation type="submission" date="2023-06" db="EMBL/GenBank/DDBJ databases">
        <authorList>
            <consortium name="Lawrence Berkeley National Laboratory"/>
            <person name="Mondo S.J."/>
            <person name="Hensen N."/>
            <person name="Bonometti L."/>
            <person name="Westerberg I."/>
            <person name="Brannstrom I.O."/>
            <person name="Guillou S."/>
            <person name="Cros-Aarteil S."/>
            <person name="Calhoun S."/>
            <person name="Haridas S."/>
            <person name="Kuo A."/>
            <person name="Pangilinan J."/>
            <person name="Riley R."/>
            <person name="Labutti K."/>
            <person name="Andreopoulos B."/>
            <person name="Lipzen A."/>
            <person name="Chen C."/>
            <person name="Yanf M."/>
            <person name="Daum C."/>
            <person name="Ng V."/>
            <person name="Clum A."/>
            <person name="Steindorff A."/>
            <person name="Ohm R."/>
            <person name="Martin F."/>
            <person name="Silar P."/>
            <person name="Natvig D."/>
            <person name="Lalanne C."/>
            <person name="Gautier V."/>
            <person name="Ament-Velasquez S.L."/>
            <person name="Kruys A."/>
            <person name="Hutchinson M.I."/>
            <person name="Powell A.J."/>
            <person name="Barry K."/>
            <person name="Miller A.N."/>
            <person name="Grigoriev I.V."/>
            <person name="Debuchy R."/>
            <person name="Gladieux P."/>
            <person name="Thoren M.H."/>
            <person name="Johannesson H."/>
        </authorList>
    </citation>
    <scope>NUCLEOTIDE SEQUENCE</scope>
    <source>
        <strain evidence="2">CBS 626.80</strain>
    </source>
</reference>
<dbReference type="EMBL" id="MU859523">
    <property type="protein sequence ID" value="KAK3946781.1"/>
    <property type="molecule type" value="Genomic_DNA"/>
</dbReference>
<comment type="caution">
    <text evidence="2">The sequence shown here is derived from an EMBL/GenBank/DDBJ whole genome shotgun (WGS) entry which is preliminary data.</text>
</comment>
<proteinExistence type="predicted"/>
<feature type="signal peptide" evidence="1">
    <location>
        <begin position="1"/>
        <end position="28"/>
    </location>
</feature>
<keyword evidence="1" id="KW-0732">Signal</keyword>
<dbReference type="Proteomes" id="UP001303222">
    <property type="component" value="Unassembled WGS sequence"/>
</dbReference>
<protein>
    <submittedName>
        <fullName evidence="2">Uncharacterized protein</fullName>
    </submittedName>
</protein>